<dbReference type="Proteomes" id="UP000053149">
    <property type="component" value="Unassembled WGS sequence"/>
</dbReference>
<dbReference type="AlphaFoldDB" id="A0AAW3DGG2"/>
<keyword evidence="3" id="KW-1185">Reference proteome</keyword>
<feature type="non-terminal residue" evidence="2">
    <location>
        <position position="86"/>
    </location>
</feature>
<organism evidence="2 3">
    <name type="scientific">Pterocles gutturalis</name>
    <name type="common">yellow-throated sandgrouse</name>
    <dbReference type="NCBI Taxonomy" id="240206"/>
    <lineage>
        <taxon>Eukaryota</taxon>
        <taxon>Metazoa</taxon>
        <taxon>Chordata</taxon>
        <taxon>Craniata</taxon>
        <taxon>Vertebrata</taxon>
        <taxon>Euteleostomi</taxon>
        <taxon>Archelosauria</taxon>
        <taxon>Archosauria</taxon>
        <taxon>Dinosauria</taxon>
        <taxon>Saurischia</taxon>
        <taxon>Theropoda</taxon>
        <taxon>Coelurosauria</taxon>
        <taxon>Aves</taxon>
        <taxon>Neognathae</taxon>
        <taxon>Neoaves</taxon>
        <taxon>Columbimorphae</taxon>
        <taxon>Pterocliformes</taxon>
        <taxon>Pteroclidae</taxon>
        <taxon>Pterocles</taxon>
    </lineage>
</organism>
<name>A0AAW3DGG2_9AVES</name>
<evidence type="ECO:0000313" key="2">
    <source>
        <dbReference type="EMBL" id="KFU97406.1"/>
    </source>
</evidence>
<dbReference type="EMBL" id="JMFR01016514">
    <property type="protein sequence ID" value="KFU97406.1"/>
    <property type="molecule type" value="Genomic_DNA"/>
</dbReference>
<protein>
    <submittedName>
        <fullName evidence="2">Coiled-coil domain-containing protein 180</fullName>
    </submittedName>
</protein>
<evidence type="ECO:0000259" key="1">
    <source>
        <dbReference type="Pfam" id="PF14644"/>
    </source>
</evidence>
<sequence length="86" mass="10325">MLEGLPETFQRCAEVLHQKLLSYQSQTDDYYNSCLMEFQDQLKLFEKELPRVSQLAVESLLKEHEQKLSYSTAQIWHHFSKQTEDW</sequence>
<evidence type="ECO:0000313" key="3">
    <source>
        <dbReference type="Proteomes" id="UP000053149"/>
    </source>
</evidence>
<reference evidence="2 3" key="1">
    <citation type="journal article" date="2014" name="Science">
        <title>Comparative genomics reveals insights into avian genome evolution and adaptation.</title>
        <authorList>
            <consortium name="Avian Genome Consortium"/>
            <person name="Zhang G."/>
            <person name="Li C."/>
            <person name="Li Q."/>
            <person name="Li B."/>
            <person name="Larkin D.M."/>
            <person name="Lee C."/>
            <person name="Storz J.F."/>
            <person name="Antunes A."/>
            <person name="Greenwold M.J."/>
            <person name="Meredith R.W."/>
            <person name="Odeen A."/>
            <person name="Cui J."/>
            <person name="Zhou Q."/>
            <person name="Xu L."/>
            <person name="Pan H."/>
            <person name="Wang Z."/>
            <person name="Jin L."/>
            <person name="Zhang P."/>
            <person name="Hu H."/>
            <person name="Yang W."/>
            <person name="Hu J."/>
            <person name="Xiao J."/>
            <person name="Yang Z."/>
            <person name="Liu Y."/>
            <person name="Xie Q."/>
            <person name="Yu H."/>
            <person name="Lian J."/>
            <person name="Wen P."/>
            <person name="Zhang F."/>
            <person name="Li H."/>
            <person name="Zeng Y."/>
            <person name="Xiong Z."/>
            <person name="Liu S."/>
            <person name="Zhou L."/>
            <person name="Huang Z."/>
            <person name="An N."/>
            <person name="Wang J."/>
            <person name="Zheng Q."/>
            <person name="Xiong Y."/>
            <person name="Wang G."/>
            <person name="Wang B."/>
            <person name="Wang J."/>
            <person name="Fan Y."/>
            <person name="da Fonseca R.R."/>
            <person name="Alfaro-Nunez A."/>
            <person name="Schubert M."/>
            <person name="Orlando L."/>
            <person name="Mourier T."/>
            <person name="Howard J.T."/>
            <person name="Ganapathy G."/>
            <person name="Pfenning A."/>
            <person name="Whitney O."/>
            <person name="Rivas M.V."/>
            <person name="Hara E."/>
            <person name="Smith J."/>
            <person name="Farre M."/>
            <person name="Narayan J."/>
            <person name="Slavov G."/>
            <person name="Romanov M.N."/>
            <person name="Borges R."/>
            <person name="Machado J.P."/>
            <person name="Khan I."/>
            <person name="Springer M.S."/>
            <person name="Gatesy J."/>
            <person name="Hoffmann F.G."/>
            <person name="Opazo J.C."/>
            <person name="Hastad O."/>
            <person name="Sawyer R.H."/>
            <person name="Kim H."/>
            <person name="Kim K.W."/>
            <person name="Kim H.J."/>
            <person name="Cho S."/>
            <person name="Li N."/>
            <person name="Huang Y."/>
            <person name="Bruford M.W."/>
            <person name="Zhan X."/>
            <person name="Dixon A."/>
            <person name="Bertelsen M.F."/>
            <person name="Derryberry E."/>
            <person name="Warren W."/>
            <person name="Wilson R.K."/>
            <person name="Li S."/>
            <person name="Ray D.A."/>
            <person name="Green R.E."/>
            <person name="O'Brien S.J."/>
            <person name="Griffin D."/>
            <person name="Johnson W.E."/>
            <person name="Haussler D."/>
            <person name="Ryder O.A."/>
            <person name="Willerslev E."/>
            <person name="Graves G.R."/>
            <person name="Alstrom P."/>
            <person name="Fjeldsa J."/>
            <person name="Mindell D.P."/>
            <person name="Edwards S.V."/>
            <person name="Braun E.L."/>
            <person name="Rahbek C."/>
            <person name="Burt D.W."/>
            <person name="Houde P."/>
            <person name="Zhang Y."/>
            <person name="Yang H."/>
            <person name="Wang J."/>
            <person name="Jarvis E.D."/>
            <person name="Gilbert M.T."/>
            <person name="Wang J."/>
        </authorList>
    </citation>
    <scope>NUCLEOTIDE SEQUENCE [LARGE SCALE GENOMIC DNA]</scope>
    <source>
        <strain evidence="2">BGI_N339</strain>
    </source>
</reference>
<proteinExistence type="predicted"/>
<dbReference type="Pfam" id="PF14644">
    <property type="entry name" value="DUF4456"/>
    <property type="match status" value="1"/>
</dbReference>
<dbReference type="InterPro" id="IPR027914">
    <property type="entry name" value="DUF4456"/>
</dbReference>
<comment type="caution">
    <text evidence="2">The sequence shown here is derived from an EMBL/GenBank/DDBJ whole genome shotgun (WGS) entry which is preliminary data.</text>
</comment>
<gene>
    <name evidence="2" type="ORF">N339_01884</name>
</gene>
<accession>A0AAW3DGG2</accession>
<feature type="domain" description="DUF4456" evidence="1">
    <location>
        <begin position="4"/>
        <end position="86"/>
    </location>
</feature>